<evidence type="ECO:0000313" key="3">
    <source>
        <dbReference type="Proteomes" id="UP001224418"/>
    </source>
</evidence>
<sequence>MARPCKNINLMSKHLTKEEKQKREEAEESLKGRSDNINPPNYLSKNQRMLFNYIKDELEESKLLNNLDIYILSTCVIAIDRLQFIEDKINNSPRLLMQNQIMSAKDKYTKDLYRCCNELSLSPQSRAKLANINLQAKQDKEDPLLQILREDDEE</sequence>
<dbReference type="InterPro" id="IPR006448">
    <property type="entry name" value="Phage_term_ssu_P27"/>
</dbReference>
<comment type="caution">
    <text evidence="2">The sequence shown here is derived from an EMBL/GenBank/DDBJ whole genome shotgun (WGS) entry which is preliminary data.</text>
</comment>
<accession>A0ABU0JRP3</accession>
<evidence type="ECO:0000256" key="1">
    <source>
        <dbReference type="SAM" id="MobiDB-lite"/>
    </source>
</evidence>
<dbReference type="Proteomes" id="UP001224418">
    <property type="component" value="Unassembled WGS sequence"/>
</dbReference>
<feature type="compositionally biased region" description="Basic and acidic residues" evidence="1">
    <location>
        <begin position="15"/>
        <end position="34"/>
    </location>
</feature>
<evidence type="ECO:0000313" key="2">
    <source>
        <dbReference type="EMBL" id="MDQ0479729.1"/>
    </source>
</evidence>
<feature type="region of interest" description="Disordered" evidence="1">
    <location>
        <begin position="14"/>
        <end position="41"/>
    </location>
</feature>
<dbReference type="RefSeq" id="WP_307355695.1">
    <property type="nucleotide sequence ID" value="NZ_BAAACJ010000036.1"/>
</dbReference>
<dbReference type="NCBIfam" id="TIGR01558">
    <property type="entry name" value="sm_term_P27"/>
    <property type="match status" value="1"/>
</dbReference>
<gene>
    <name evidence="2" type="ORF">QOZ93_001471</name>
</gene>
<protein>
    <submittedName>
        <fullName evidence="2">P27 family predicted phage terminase small subunit</fullName>
    </submittedName>
</protein>
<dbReference type="Pfam" id="PF05119">
    <property type="entry name" value="Terminase_4"/>
    <property type="match status" value="1"/>
</dbReference>
<organism evidence="2 3">
    <name type="scientific">Hathewaya limosa</name>
    <name type="common">Clostridium limosum</name>
    <dbReference type="NCBI Taxonomy" id="1536"/>
    <lineage>
        <taxon>Bacteria</taxon>
        <taxon>Bacillati</taxon>
        <taxon>Bacillota</taxon>
        <taxon>Clostridia</taxon>
        <taxon>Eubacteriales</taxon>
        <taxon>Clostridiaceae</taxon>
        <taxon>Hathewaya</taxon>
    </lineage>
</organism>
<proteinExistence type="predicted"/>
<reference evidence="2 3" key="1">
    <citation type="submission" date="2023-07" db="EMBL/GenBank/DDBJ databases">
        <title>Genomic Encyclopedia of Type Strains, Phase IV (KMG-IV): sequencing the most valuable type-strain genomes for metagenomic binning, comparative biology and taxonomic classification.</title>
        <authorList>
            <person name="Goeker M."/>
        </authorList>
    </citation>
    <scope>NUCLEOTIDE SEQUENCE [LARGE SCALE GENOMIC DNA]</scope>
    <source>
        <strain evidence="2 3">DSM 1400</strain>
    </source>
</reference>
<keyword evidence="3" id="KW-1185">Reference proteome</keyword>
<name>A0ABU0JRP3_HATLI</name>
<dbReference type="EMBL" id="JAUSWN010000011">
    <property type="protein sequence ID" value="MDQ0479729.1"/>
    <property type="molecule type" value="Genomic_DNA"/>
</dbReference>